<organism evidence="4 5">
    <name type="scientific">Skeletonema marinoi</name>
    <dbReference type="NCBI Taxonomy" id="267567"/>
    <lineage>
        <taxon>Eukaryota</taxon>
        <taxon>Sar</taxon>
        <taxon>Stramenopiles</taxon>
        <taxon>Ochrophyta</taxon>
        <taxon>Bacillariophyta</taxon>
        <taxon>Coscinodiscophyceae</taxon>
        <taxon>Thalassiosirophycidae</taxon>
        <taxon>Thalassiosirales</taxon>
        <taxon>Skeletonemataceae</taxon>
        <taxon>Skeletonema</taxon>
        <taxon>Skeletonema marinoi-dohrnii complex</taxon>
    </lineage>
</organism>
<dbReference type="PANTHER" id="PTHR46007">
    <property type="entry name" value="MEDIATOR OF RNA POLYMERASE II TRANSCRIPTION SUBUNIT 12"/>
    <property type="match status" value="1"/>
</dbReference>
<feature type="region of interest" description="Disordered" evidence="2">
    <location>
        <begin position="90"/>
        <end position="122"/>
    </location>
</feature>
<feature type="region of interest" description="Disordered" evidence="2">
    <location>
        <begin position="42"/>
        <end position="67"/>
    </location>
</feature>
<evidence type="ECO:0000313" key="5">
    <source>
        <dbReference type="Proteomes" id="UP001224775"/>
    </source>
</evidence>
<evidence type="ECO:0000256" key="2">
    <source>
        <dbReference type="SAM" id="MobiDB-lite"/>
    </source>
</evidence>
<feature type="region of interest" description="Disordered" evidence="2">
    <location>
        <begin position="456"/>
        <end position="503"/>
    </location>
</feature>
<dbReference type="PANTHER" id="PTHR46007:SF12">
    <property type="entry name" value="C2H2-TYPE DOMAIN-CONTAINING PROTEIN-RELATED"/>
    <property type="match status" value="1"/>
</dbReference>
<name>A0AAD8YFN7_9STRA</name>
<gene>
    <name evidence="4" type="ORF">QTG54_004879</name>
</gene>
<feature type="domain" description="RRM" evidence="3">
    <location>
        <begin position="340"/>
        <end position="444"/>
    </location>
</feature>
<dbReference type="GO" id="GO:0003723">
    <property type="term" value="F:RNA binding"/>
    <property type="evidence" value="ECO:0007669"/>
    <property type="project" value="UniProtKB-UniRule"/>
</dbReference>
<dbReference type="Gene3D" id="3.30.70.330">
    <property type="match status" value="1"/>
</dbReference>
<dbReference type="PROSITE" id="PS50102">
    <property type="entry name" value="RRM"/>
    <property type="match status" value="1"/>
</dbReference>
<feature type="compositionally biased region" description="Acidic residues" evidence="2">
    <location>
        <begin position="488"/>
        <end position="497"/>
    </location>
</feature>
<sequence length="503" mass="56535">MDETIGLGFHSHRNAITGVTSPTAAAPAASASINQQHATTKFVSSSADSKRMSMLFPPPPPHPSTAVQQPIIQLNDKRHPSLQIQQQLPLSTSSTQQPNDMHQNINFTNHPPTSSFQPPPGLPPPLSIPVAIAVPPLQFPPPPIPIQQQSSQMEQQQQHNDSIAKARAIAQRFHTQSNNQPLSYISSINNQHSNSVINNNNNDNTNVNNNNNNYAQKRQQHFQTEQLKLQTYTLKNLDYILKHDETQLRSHVECMNEMTEWGDRQGLQLQLIRQRQLEREQKREQQKQQRQQREVEQKSGGGIGSKDQRYLERIRKRRQLDTTAVANPQQQQQQQQQQRTSIYLTNLPTDGSINERTLRSLFCVYGQLDRVTMYRNRSTGELKGDGLIVFGVDDATINLGGNESGNNVQETTTNGTDLIETVCMQMNGAELPCGTVIGVEPADMDWGSRGKDEKFKQMDHCVQQQQQATASSGEGDVVMQSKEASMKDDEEEEDLDDFFASLE</sequence>
<feature type="region of interest" description="Disordered" evidence="2">
    <location>
        <begin position="280"/>
        <end position="309"/>
    </location>
</feature>
<feature type="compositionally biased region" description="Basic and acidic residues" evidence="2">
    <location>
        <begin position="280"/>
        <end position="297"/>
    </location>
</feature>
<dbReference type="SUPFAM" id="SSF54928">
    <property type="entry name" value="RNA-binding domain, RBD"/>
    <property type="match status" value="1"/>
</dbReference>
<dbReference type="GO" id="GO:0045944">
    <property type="term" value="P:positive regulation of transcription by RNA polymerase II"/>
    <property type="evidence" value="ECO:0007669"/>
    <property type="project" value="TreeGrafter"/>
</dbReference>
<feature type="compositionally biased region" description="Polar residues" evidence="2">
    <location>
        <begin position="462"/>
        <end position="472"/>
    </location>
</feature>
<accession>A0AAD8YFN7</accession>
<feature type="compositionally biased region" description="Polar residues" evidence="2">
    <location>
        <begin position="99"/>
        <end position="110"/>
    </location>
</feature>
<evidence type="ECO:0000259" key="3">
    <source>
        <dbReference type="PROSITE" id="PS50102"/>
    </source>
</evidence>
<dbReference type="AlphaFoldDB" id="A0AAD8YFN7"/>
<evidence type="ECO:0000256" key="1">
    <source>
        <dbReference type="PROSITE-ProRule" id="PRU00176"/>
    </source>
</evidence>
<dbReference type="GO" id="GO:0003713">
    <property type="term" value="F:transcription coactivator activity"/>
    <property type="evidence" value="ECO:0007669"/>
    <property type="project" value="TreeGrafter"/>
</dbReference>
<keyword evidence="5" id="KW-1185">Reference proteome</keyword>
<evidence type="ECO:0000313" key="4">
    <source>
        <dbReference type="EMBL" id="KAK1744346.1"/>
    </source>
</evidence>
<dbReference type="InterPro" id="IPR012677">
    <property type="entry name" value="Nucleotide-bd_a/b_plait_sf"/>
</dbReference>
<dbReference type="GO" id="GO:0016592">
    <property type="term" value="C:mediator complex"/>
    <property type="evidence" value="ECO:0007669"/>
    <property type="project" value="TreeGrafter"/>
</dbReference>
<dbReference type="Proteomes" id="UP001224775">
    <property type="component" value="Unassembled WGS sequence"/>
</dbReference>
<dbReference type="EMBL" id="JATAAI010000007">
    <property type="protein sequence ID" value="KAK1744346.1"/>
    <property type="molecule type" value="Genomic_DNA"/>
</dbReference>
<comment type="caution">
    <text evidence="4">The sequence shown here is derived from an EMBL/GenBank/DDBJ whole genome shotgun (WGS) entry which is preliminary data.</text>
</comment>
<dbReference type="InterPro" id="IPR000504">
    <property type="entry name" value="RRM_dom"/>
</dbReference>
<proteinExistence type="predicted"/>
<dbReference type="InterPro" id="IPR051647">
    <property type="entry name" value="Mediator_comp_sub12"/>
</dbReference>
<reference evidence="4" key="1">
    <citation type="submission" date="2023-06" db="EMBL/GenBank/DDBJ databases">
        <title>Survivors Of The Sea: Transcriptome response of Skeletonema marinoi to long-term dormancy.</title>
        <authorList>
            <person name="Pinder M.I.M."/>
            <person name="Kourtchenko O."/>
            <person name="Robertson E.K."/>
            <person name="Larsson T."/>
            <person name="Maumus F."/>
            <person name="Osuna-Cruz C.M."/>
            <person name="Vancaester E."/>
            <person name="Stenow R."/>
            <person name="Vandepoele K."/>
            <person name="Ploug H."/>
            <person name="Bruchert V."/>
            <person name="Godhe A."/>
            <person name="Topel M."/>
        </authorList>
    </citation>
    <scope>NUCLEOTIDE SEQUENCE</scope>
    <source>
        <strain evidence="4">R05AC</strain>
    </source>
</reference>
<dbReference type="InterPro" id="IPR035979">
    <property type="entry name" value="RBD_domain_sf"/>
</dbReference>
<keyword evidence="1" id="KW-0694">RNA-binding</keyword>
<protein>
    <recommendedName>
        <fullName evidence="3">RRM domain-containing protein</fullName>
    </recommendedName>
</protein>